<evidence type="ECO:0000313" key="2">
    <source>
        <dbReference type="Proteomes" id="UP000036403"/>
    </source>
</evidence>
<dbReference type="Proteomes" id="UP000036403">
    <property type="component" value="Unassembled WGS sequence"/>
</dbReference>
<proteinExistence type="predicted"/>
<keyword evidence="2" id="KW-1185">Reference proteome</keyword>
<evidence type="ECO:0000313" key="1">
    <source>
        <dbReference type="EMBL" id="KMQ89612.1"/>
    </source>
</evidence>
<organism evidence="1 2">
    <name type="scientific">Lasius niger</name>
    <name type="common">Black garden ant</name>
    <dbReference type="NCBI Taxonomy" id="67767"/>
    <lineage>
        <taxon>Eukaryota</taxon>
        <taxon>Metazoa</taxon>
        <taxon>Ecdysozoa</taxon>
        <taxon>Arthropoda</taxon>
        <taxon>Hexapoda</taxon>
        <taxon>Insecta</taxon>
        <taxon>Pterygota</taxon>
        <taxon>Neoptera</taxon>
        <taxon>Endopterygota</taxon>
        <taxon>Hymenoptera</taxon>
        <taxon>Apocrita</taxon>
        <taxon>Aculeata</taxon>
        <taxon>Formicoidea</taxon>
        <taxon>Formicidae</taxon>
        <taxon>Formicinae</taxon>
        <taxon>Lasius</taxon>
        <taxon>Lasius</taxon>
    </lineage>
</organism>
<reference evidence="1 2" key="1">
    <citation type="submission" date="2015-04" db="EMBL/GenBank/DDBJ databases">
        <title>Lasius niger genome sequencing.</title>
        <authorList>
            <person name="Konorov E.A."/>
            <person name="Nikitin M.A."/>
            <person name="Kirill M.V."/>
            <person name="Chang P."/>
        </authorList>
    </citation>
    <scope>NUCLEOTIDE SEQUENCE [LARGE SCALE GENOMIC DNA]</scope>
    <source>
        <tissue evidence="1">Whole</tissue>
    </source>
</reference>
<sequence>MKLFVGYELKLFLNVVSHTWIFQGEYPHWKTNTTWDQNPPAIANDKCAIKWTRNLYFCNGPKSTPTIPLHSLVLLPSNESPPPSPVGTLFLQRRSTELPYPGATTFGVPV</sequence>
<gene>
    <name evidence="1" type="ORF">RF55_10739</name>
</gene>
<protein>
    <submittedName>
        <fullName evidence="1">Dihydropteroate synthase</fullName>
    </submittedName>
</protein>
<comment type="caution">
    <text evidence="1">The sequence shown here is derived from an EMBL/GenBank/DDBJ whole genome shotgun (WGS) entry which is preliminary data.</text>
</comment>
<dbReference type="EMBL" id="LBMM01007576">
    <property type="protein sequence ID" value="KMQ89612.1"/>
    <property type="molecule type" value="Genomic_DNA"/>
</dbReference>
<dbReference type="PaxDb" id="67767-A0A0J7KH71"/>
<dbReference type="AlphaFoldDB" id="A0A0J7KH71"/>
<name>A0A0J7KH71_LASNI</name>
<accession>A0A0J7KH71</accession>